<accession>A0ABD1NW00</accession>
<comment type="caution">
    <text evidence="2">The sequence shown here is derived from an EMBL/GenBank/DDBJ whole genome shotgun (WGS) entry which is preliminary data.</text>
</comment>
<dbReference type="EMBL" id="JBFOLK010000160">
    <property type="protein sequence ID" value="KAL2455785.1"/>
    <property type="molecule type" value="Genomic_DNA"/>
</dbReference>
<feature type="region of interest" description="Disordered" evidence="1">
    <location>
        <begin position="40"/>
        <end position="73"/>
    </location>
</feature>
<protein>
    <submittedName>
        <fullName evidence="2">Uncharacterized protein</fullName>
    </submittedName>
</protein>
<evidence type="ECO:0000256" key="1">
    <source>
        <dbReference type="SAM" id="MobiDB-lite"/>
    </source>
</evidence>
<keyword evidence="3" id="KW-1185">Reference proteome</keyword>
<evidence type="ECO:0000313" key="3">
    <source>
        <dbReference type="Proteomes" id="UP001604336"/>
    </source>
</evidence>
<name>A0ABD1NW00_9LAMI</name>
<proteinExistence type="predicted"/>
<sequence>MKYCRYHRSAEHDTDDCWDLKGEIESLVRRGHLKEFLARPTVGVELTPPPRDHAELPPPPIPQHSRAKPDEEKFSFSEEDASYVLQPHSDALVITMPVSGINIHRTLVDDGSSVNVL</sequence>
<dbReference type="AlphaFoldDB" id="A0ABD1NW00"/>
<evidence type="ECO:0000313" key="2">
    <source>
        <dbReference type="EMBL" id="KAL2455785.1"/>
    </source>
</evidence>
<dbReference type="Proteomes" id="UP001604336">
    <property type="component" value="Unassembled WGS sequence"/>
</dbReference>
<organism evidence="2 3">
    <name type="scientific">Abeliophyllum distichum</name>
    <dbReference type="NCBI Taxonomy" id="126358"/>
    <lineage>
        <taxon>Eukaryota</taxon>
        <taxon>Viridiplantae</taxon>
        <taxon>Streptophyta</taxon>
        <taxon>Embryophyta</taxon>
        <taxon>Tracheophyta</taxon>
        <taxon>Spermatophyta</taxon>
        <taxon>Magnoliopsida</taxon>
        <taxon>eudicotyledons</taxon>
        <taxon>Gunneridae</taxon>
        <taxon>Pentapetalae</taxon>
        <taxon>asterids</taxon>
        <taxon>lamiids</taxon>
        <taxon>Lamiales</taxon>
        <taxon>Oleaceae</taxon>
        <taxon>Forsythieae</taxon>
        <taxon>Abeliophyllum</taxon>
    </lineage>
</organism>
<gene>
    <name evidence="2" type="ORF">Adt_47112</name>
</gene>
<reference evidence="3" key="1">
    <citation type="submission" date="2024-07" db="EMBL/GenBank/DDBJ databases">
        <title>Two chromosome-level genome assemblies of Korean endemic species Abeliophyllum distichum and Forsythia ovata (Oleaceae).</title>
        <authorList>
            <person name="Jang H."/>
        </authorList>
    </citation>
    <scope>NUCLEOTIDE SEQUENCE [LARGE SCALE GENOMIC DNA]</scope>
</reference>